<comment type="caution">
    <text evidence="1">The sequence shown here is derived from an EMBL/GenBank/DDBJ whole genome shotgun (WGS) entry which is preliminary data.</text>
</comment>
<dbReference type="RefSeq" id="XP_073556564.1">
    <property type="nucleotide sequence ID" value="XM_073704776.1"/>
</dbReference>
<evidence type="ECO:0000313" key="2">
    <source>
        <dbReference type="Proteomes" id="UP001642720"/>
    </source>
</evidence>
<keyword evidence="2" id="KW-1185">Reference proteome</keyword>
<sequence>MQQIRRRQPGQASADDGDPRLALATRRFALSRRHLLTLFVRKAVQLVQQRRSTDSLLSSSSLYA</sequence>
<proteinExistence type="predicted"/>
<name>A0ABY2GWN9_9HYPO</name>
<protein>
    <submittedName>
        <fullName evidence="1">Uncharacterized protein</fullName>
    </submittedName>
</protein>
<gene>
    <name evidence="1" type="ORF">CCMA1212_007611</name>
</gene>
<organism evidence="1 2">
    <name type="scientific">Trichoderma ghanense</name>
    <dbReference type="NCBI Taxonomy" id="65468"/>
    <lineage>
        <taxon>Eukaryota</taxon>
        <taxon>Fungi</taxon>
        <taxon>Dikarya</taxon>
        <taxon>Ascomycota</taxon>
        <taxon>Pezizomycotina</taxon>
        <taxon>Sordariomycetes</taxon>
        <taxon>Hypocreomycetidae</taxon>
        <taxon>Hypocreales</taxon>
        <taxon>Hypocreaceae</taxon>
        <taxon>Trichoderma</taxon>
    </lineage>
</organism>
<evidence type="ECO:0000313" key="1">
    <source>
        <dbReference type="EMBL" id="TFB00363.1"/>
    </source>
</evidence>
<dbReference type="GeneID" id="300579226"/>
<reference evidence="1 2" key="1">
    <citation type="submission" date="2018-01" db="EMBL/GenBank/DDBJ databases">
        <title>Genome characterization of the sugarcane-associated fungus Trichoderma ghanense CCMA-1212 and their application in lignocelulose bioconversion.</title>
        <authorList>
            <person name="Steindorff A.S."/>
            <person name="Mendes T.D."/>
            <person name="Vilela E.S.D."/>
            <person name="Rodrigues D.S."/>
            <person name="Formighieri E.F."/>
            <person name="Melo I.S."/>
            <person name="Favaro L.C.L."/>
        </authorList>
    </citation>
    <scope>NUCLEOTIDE SEQUENCE [LARGE SCALE GENOMIC DNA]</scope>
    <source>
        <strain evidence="1 2">CCMA-1212</strain>
    </source>
</reference>
<dbReference type="EMBL" id="PPTA01000011">
    <property type="protein sequence ID" value="TFB00363.1"/>
    <property type="molecule type" value="Genomic_DNA"/>
</dbReference>
<accession>A0ABY2GWN9</accession>
<dbReference type="Proteomes" id="UP001642720">
    <property type="component" value="Unassembled WGS sequence"/>
</dbReference>